<dbReference type="PANTHER" id="PTHR30308:SF2">
    <property type="entry name" value="SSRA-BINDING PROTEIN"/>
    <property type="match status" value="1"/>
</dbReference>
<dbReference type="HOGENOM" id="CLU_108953_3_0_6"/>
<sequence>MINKRKDNIPSSIITKNKGAYYKYNIEKELIAGIVLEGWEVKAIRAGKINITDSYISLQKGEAYLFGATFQPLAMASSHIICEAVRPRKLLLNRQEIKLIYNYINRDGYTSIPLSLYWKNAWCKITIGIARGKKYHDKRSTIKKREWEVYKKRLLKKQKY</sequence>
<dbReference type="STRING" id="476281.ICMP_459"/>
<evidence type="ECO:0000313" key="4">
    <source>
        <dbReference type="EMBL" id="BAH83311.1"/>
    </source>
</evidence>
<dbReference type="KEGG" id="icp:ICMP_459"/>
<proteinExistence type="inferred from homology"/>
<name>C5WDA5_9ENTR</name>
<dbReference type="GO" id="GO:0005829">
    <property type="term" value="C:cytosol"/>
    <property type="evidence" value="ECO:0007669"/>
    <property type="project" value="TreeGrafter"/>
</dbReference>
<evidence type="ECO:0000313" key="5">
    <source>
        <dbReference type="Proteomes" id="UP000061704"/>
    </source>
</evidence>
<dbReference type="InterPro" id="IPR000037">
    <property type="entry name" value="SsrA-bd_prot"/>
</dbReference>
<organism evidence="4 5">
    <name type="scientific">Candidatus Ishikawaella capsulata Mpkobe</name>
    <dbReference type="NCBI Taxonomy" id="476281"/>
    <lineage>
        <taxon>Bacteria</taxon>
        <taxon>Pseudomonadati</taxon>
        <taxon>Pseudomonadota</taxon>
        <taxon>Gammaproteobacteria</taxon>
        <taxon>Enterobacterales</taxon>
        <taxon>Enterobacteriaceae</taxon>
        <taxon>Candidatus Ishikawella</taxon>
    </lineage>
</organism>
<dbReference type="NCBIfam" id="NF003843">
    <property type="entry name" value="PRK05422.1"/>
    <property type="match status" value="1"/>
</dbReference>
<dbReference type="InterPro" id="IPR020081">
    <property type="entry name" value="SsrA-bd_prot_CS"/>
</dbReference>
<dbReference type="NCBIfam" id="TIGR00086">
    <property type="entry name" value="smpB"/>
    <property type="match status" value="1"/>
</dbReference>
<dbReference type="AlphaFoldDB" id="C5WDA5"/>
<reference evidence="4 5" key="1">
    <citation type="journal article" date="2011" name="Genome Biol. Evol.">
        <title>Reductive evolution of bacterial genome in insect gut environment.</title>
        <authorList>
            <person name="Nikoh N."/>
            <person name="Hosokawa T."/>
            <person name="Ohshima K."/>
            <person name="Hattori M."/>
            <person name="Fukatsu T."/>
        </authorList>
    </citation>
    <scope>NUCLEOTIDE SEQUENCE [LARGE SCALE GENOMIC DNA]</scope>
    <source>
        <strain evidence="4 5">Mpkobe</strain>
    </source>
</reference>
<dbReference type="GO" id="GO:0003723">
    <property type="term" value="F:RNA binding"/>
    <property type="evidence" value="ECO:0007669"/>
    <property type="project" value="UniProtKB-UniRule"/>
</dbReference>
<keyword evidence="1 3" id="KW-0963">Cytoplasm</keyword>
<evidence type="ECO:0000256" key="1">
    <source>
        <dbReference type="ARBA" id="ARBA00022490"/>
    </source>
</evidence>
<dbReference type="Pfam" id="PF01668">
    <property type="entry name" value="SmpB"/>
    <property type="match status" value="1"/>
</dbReference>
<evidence type="ECO:0000256" key="3">
    <source>
        <dbReference type="HAMAP-Rule" id="MF_00023"/>
    </source>
</evidence>
<comment type="similarity">
    <text evidence="3">Belongs to the SmpB family.</text>
</comment>
<evidence type="ECO:0000256" key="2">
    <source>
        <dbReference type="ARBA" id="ARBA00022884"/>
    </source>
</evidence>
<accession>C5WDA5</accession>
<protein>
    <recommendedName>
        <fullName evidence="3">SsrA-binding protein</fullName>
    </recommendedName>
    <alternativeName>
        <fullName evidence="3">Small protein B</fullName>
    </alternativeName>
</protein>
<dbReference type="HAMAP" id="MF_00023">
    <property type="entry name" value="SmpB"/>
    <property type="match status" value="1"/>
</dbReference>
<comment type="subcellular location">
    <subcellularLocation>
        <location evidence="3">Cytoplasm</location>
    </subcellularLocation>
    <text evidence="3">The tmRNA-SmpB complex associates with stalled 70S ribosomes.</text>
</comment>
<dbReference type="SUPFAM" id="SSF74982">
    <property type="entry name" value="Small protein B (SmpB)"/>
    <property type="match status" value="1"/>
</dbReference>
<dbReference type="Gene3D" id="2.40.280.10">
    <property type="match status" value="1"/>
</dbReference>
<dbReference type="EMBL" id="AP010872">
    <property type="protein sequence ID" value="BAH83311.1"/>
    <property type="molecule type" value="Genomic_DNA"/>
</dbReference>
<gene>
    <name evidence="3 4" type="primary">smpB</name>
    <name evidence="4" type="ORF">ICMP_459</name>
</gene>
<dbReference type="Proteomes" id="UP000061704">
    <property type="component" value="Chromosome"/>
</dbReference>
<dbReference type="PROSITE" id="PS01317">
    <property type="entry name" value="SSRP"/>
    <property type="match status" value="1"/>
</dbReference>
<dbReference type="InterPro" id="IPR023620">
    <property type="entry name" value="SmpB"/>
</dbReference>
<dbReference type="GO" id="GO:0070930">
    <property type="term" value="P:trans-translation-dependent protein tagging"/>
    <property type="evidence" value="ECO:0007669"/>
    <property type="project" value="TreeGrafter"/>
</dbReference>
<keyword evidence="5" id="KW-1185">Reference proteome</keyword>
<dbReference type="PANTHER" id="PTHR30308">
    <property type="entry name" value="TMRNA-BINDING COMPONENT OF TRANS-TRANSLATION TAGGING COMPLEX"/>
    <property type="match status" value="1"/>
</dbReference>
<comment type="function">
    <text evidence="3">Required for rescue of stalled ribosomes mediated by trans-translation. Binds to transfer-messenger RNA (tmRNA), required for stable association of tmRNA with ribosomes. tmRNA and SmpB together mimic tRNA shape, replacing the anticodon stem-loop with SmpB. tmRNA is encoded by the ssrA gene; the 2 termini fold to resemble tRNA(Ala) and it encodes a 'tag peptide', a short internal open reading frame. During trans-translation Ala-aminoacylated tmRNA acts like a tRNA, entering the A-site of stalled ribosomes, displacing the stalled mRNA. The ribosome then switches to translate the ORF on the tmRNA; the nascent peptide is terminated with the 'tag peptide' encoded by the tmRNA and targeted for degradation. The ribosome is freed to recommence translation, which seems to be the essential function of trans-translation.</text>
</comment>
<dbReference type="CDD" id="cd09294">
    <property type="entry name" value="SmpB"/>
    <property type="match status" value="1"/>
</dbReference>
<dbReference type="GO" id="GO:0070929">
    <property type="term" value="P:trans-translation"/>
    <property type="evidence" value="ECO:0007669"/>
    <property type="project" value="UniProtKB-UniRule"/>
</dbReference>
<keyword evidence="2 3" id="KW-0694">RNA-binding</keyword>